<feature type="compositionally biased region" description="Basic and acidic residues" evidence="2">
    <location>
        <begin position="80"/>
        <end position="92"/>
    </location>
</feature>
<dbReference type="Proteomes" id="UP000321723">
    <property type="component" value="Unassembled WGS sequence"/>
</dbReference>
<gene>
    <name evidence="3" type="ORF">CHO01_30750</name>
    <name evidence="4" type="ORF">HNR08_001475</name>
</gene>
<dbReference type="RefSeq" id="WP_246803129.1">
    <property type="nucleotide sequence ID" value="NZ_BJVQ01000055.1"/>
</dbReference>
<reference evidence="4 6" key="2">
    <citation type="submission" date="2020-08" db="EMBL/GenBank/DDBJ databases">
        <title>Sequencing the genomes of 1000 actinobacteria strains.</title>
        <authorList>
            <person name="Klenk H.-P."/>
        </authorList>
    </citation>
    <scope>NUCLEOTIDE SEQUENCE [LARGE SCALE GENOMIC DNA]</scope>
    <source>
        <strain evidence="4 6">DSM 9581</strain>
    </source>
</reference>
<evidence type="ECO:0000313" key="3">
    <source>
        <dbReference type="EMBL" id="GEL47959.1"/>
    </source>
</evidence>
<dbReference type="EMBL" id="JACHDN010000001">
    <property type="protein sequence ID" value="MBB5472739.1"/>
    <property type="molecule type" value="Genomic_DNA"/>
</dbReference>
<organism evidence="3 5">
    <name type="scientific">Cellulomonas hominis</name>
    <dbReference type="NCBI Taxonomy" id="156981"/>
    <lineage>
        <taxon>Bacteria</taxon>
        <taxon>Bacillati</taxon>
        <taxon>Actinomycetota</taxon>
        <taxon>Actinomycetes</taxon>
        <taxon>Micrococcales</taxon>
        <taxon>Cellulomonadaceae</taxon>
        <taxon>Cellulomonas</taxon>
    </lineage>
</organism>
<comment type="similarity">
    <text evidence="1">Belongs to the phD/YefM antitoxin family.</text>
</comment>
<dbReference type="SUPFAM" id="SSF143120">
    <property type="entry name" value="YefM-like"/>
    <property type="match status" value="1"/>
</dbReference>
<proteinExistence type="inferred from homology"/>
<accession>A0A511FFC4</accession>
<keyword evidence="5" id="KW-1185">Reference proteome</keyword>
<evidence type="ECO:0000313" key="4">
    <source>
        <dbReference type="EMBL" id="MBB5472739.1"/>
    </source>
</evidence>
<dbReference type="InterPro" id="IPR036165">
    <property type="entry name" value="YefM-like_sf"/>
</dbReference>
<evidence type="ECO:0000313" key="6">
    <source>
        <dbReference type="Proteomes" id="UP000564629"/>
    </source>
</evidence>
<reference evidence="3 5" key="1">
    <citation type="submission" date="2019-07" db="EMBL/GenBank/DDBJ databases">
        <title>Whole genome shotgun sequence of Cellulomonas hominis NBRC 16055.</title>
        <authorList>
            <person name="Hosoyama A."/>
            <person name="Uohara A."/>
            <person name="Ohji S."/>
            <person name="Ichikawa N."/>
        </authorList>
    </citation>
    <scope>NUCLEOTIDE SEQUENCE [LARGE SCALE GENOMIC DNA]</scope>
    <source>
        <strain evidence="3 5">NBRC 16055</strain>
    </source>
</reference>
<name>A0A511FFC4_9CELL</name>
<dbReference type="EMBL" id="BJVQ01000055">
    <property type="protein sequence ID" value="GEL47959.1"/>
    <property type="molecule type" value="Genomic_DNA"/>
</dbReference>
<evidence type="ECO:0000256" key="2">
    <source>
        <dbReference type="SAM" id="MobiDB-lite"/>
    </source>
</evidence>
<evidence type="ECO:0000313" key="5">
    <source>
        <dbReference type="Proteomes" id="UP000321723"/>
    </source>
</evidence>
<dbReference type="AlphaFoldDB" id="A0A511FFC4"/>
<sequence>MDTITKRELNQHTATVLARVDGGVEIIITERGRPRWRVSGYTEPAGALDRLQREGRYTPPSSEPLDWPEHGAGAPMASSRVDELLDETRGEH</sequence>
<feature type="region of interest" description="Disordered" evidence="2">
    <location>
        <begin position="45"/>
        <end position="92"/>
    </location>
</feature>
<evidence type="ECO:0000256" key="1">
    <source>
        <dbReference type="ARBA" id="ARBA00009981"/>
    </source>
</evidence>
<comment type="caution">
    <text evidence="3">The sequence shown here is derived from an EMBL/GenBank/DDBJ whole genome shotgun (WGS) entry which is preliminary data.</text>
</comment>
<protein>
    <submittedName>
        <fullName evidence="4">Prevent-host-death family protein</fullName>
    </submittedName>
</protein>
<dbReference type="Proteomes" id="UP000564629">
    <property type="component" value="Unassembled WGS sequence"/>
</dbReference>